<dbReference type="Pfam" id="PF03401">
    <property type="entry name" value="TctC"/>
    <property type="match status" value="1"/>
</dbReference>
<proteinExistence type="inferred from homology"/>
<dbReference type="InterPro" id="IPR042100">
    <property type="entry name" value="Bug_dom1"/>
</dbReference>
<sequence>MDETSLRRRRLLGAALGIPMIQGLPRAVSAQGTLRPLSIIVPYPPGGGGDINGRFYADRMSRQLGEKVVVENRPGANGTLGASHVMSAPPDGRTLLFTYGNLLLNQQFLMKEPGVDPIQDLVPITRMGMQTSLITTRADSPVNNLRDFIALARDAPGKYTYAYYGDLALAALIAGAGLDMVRVPYKGGVPGMMDVAAGRVDIIWSSIIQSIPMLKSGRLKVLAVSGEKRLPEWPDAPLVSEIVSDYRLSDYTVVLAPKGTPREVADSLYEQSATALSTDEARQRLQEMGSVLGLLRPEALLAYMREDYAALAAAAKAAGIQPE</sequence>
<dbReference type="Gene3D" id="3.40.190.10">
    <property type="entry name" value="Periplasmic binding protein-like II"/>
    <property type="match status" value="1"/>
</dbReference>
<comment type="similarity">
    <text evidence="1">Belongs to the UPF0065 (bug) family.</text>
</comment>
<dbReference type="AlphaFoldDB" id="A0A556ACM8"/>
<dbReference type="PANTHER" id="PTHR42928">
    <property type="entry name" value="TRICARBOXYLATE-BINDING PROTEIN"/>
    <property type="match status" value="1"/>
</dbReference>
<keyword evidence="3" id="KW-1185">Reference proteome</keyword>
<dbReference type="PANTHER" id="PTHR42928:SF5">
    <property type="entry name" value="BLR1237 PROTEIN"/>
    <property type="match status" value="1"/>
</dbReference>
<dbReference type="OrthoDB" id="7243230at2"/>
<dbReference type="CDD" id="cd07012">
    <property type="entry name" value="PBP2_Bug_TTT"/>
    <property type="match status" value="1"/>
</dbReference>
<gene>
    <name evidence="2" type="ORF">FOZ76_22735</name>
</gene>
<dbReference type="Gene3D" id="3.40.190.150">
    <property type="entry name" value="Bordetella uptake gene, domain 1"/>
    <property type="match status" value="1"/>
</dbReference>
<name>A0A556ACM8_9BURK</name>
<dbReference type="Proteomes" id="UP000318405">
    <property type="component" value="Unassembled WGS sequence"/>
</dbReference>
<evidence type="ECO:0000313" key="3">
    <source>
        <dbReference type="Proteomes" id="UP000318405"/>
    </source>
</evidence>
<accession>A0A556ACM8</accession>
<dbReference type="EMBL" id="VLTJ01000039">
    <property type="protein sequence ID" value="TSH90623.1"/>
    <property type="molecule type" value="Genomic_DNA"/>
</dbReference>
<reference evidence="2 3" key="1">
    <citation type="submission" date="2019-07" db="EMBL/GenBank/DDBJ databases">
        <title>Qingshengfaniella alkalisoli gen. nov., sp. nov., isolated from saline soil.</title>
        <authorList>
            <person name="Xu L."/>
            <person name="Huang X.-X."/>
            <person name="Sun J.-Q."/>
        </authorList>
    </citation>
    <scope>NUCLEOTIDE SEQUENCE [LARGE SCALE GENOMIC DNA]</scope>
    <source>
        <strain evidence="2 3">DSM 27279</strain>
    </source>
</reference>
<comment type="caution">
    <text evidence="2">The sequence shown here is derived from an EMBL/GenBank/DDBJ whole genome shotgun (WGS) entry which is preliminary data.</text>
</comment>
<organism evidence="2 3">
    <name type="scientific">Verticiella sediminum</name>
    <dbReference type="NCBI Taxonomy" id="1247510"/>
    <lineage>
        <taxon>Bacteria</taxon>
        <taxon>Pseudomonadati</taxon>
        <taxon>Pseudomonadota</taxon>
        <taxon>Betaproteobacteria</taxon>
        <taxon>Burkholderiales</taxon>
        <taxon>Alcaligenaceae</taxon>
        <taxon>Verticiella</taxon>
    </lineage>
</organism>
<evidence type="ECO:0000256" key="1">
    <source>
        <dbReference type="ARBA" id="ARBA00006987"/>
    </source>
</evidence>
<protein>
    <submittedName>
        <fullName evidence="2">Tripartite tricarboxylate transporter substrate binding protein</fullName>
    </submittedName>
</protein>
<dbReference type="RefSeq" id="WP_143950540.1">
    <property type="nucleotide sequence ID" value="NZ_BAABMB010000003.1"/>
</dbReference>
<evidence type="ECO:0000313" key="2">
    <source>
        <dbReference type="EMBL" id="TSH90623.1"/>
    </source>
</evidence>
<dbReference type="SUPFAM" id="SSF53850">
    <property type="entry name" value="Periplasmic binding protein-like II"/>
    <property type="match status" value="1"/>
</dbReference>
<dbReference type="InterPro" id="IPR005064">
    <property type="entry name" value="BUG"/>
</dbReference>
<dbReference type="PIRSF" id="PIRSF017082">
    <property type="entry name" value="YflP"/>
    <property type="match status" value="1"/>
</dbReference>